<comment type="subcellular location">
    <subcellularLocation>
        <location evidence="1">Membrane</location>
        <topology evidence="1">Multi-pass membrane protein</topology>
    </subcellularLocation>
</comment>
<dbReference type="VEuPathDB" id="FungiDB:CLCR_08315"/>
<dbReference type="InterPro" id="IPR038665">
    <property type="entry name" value="Voltage-dep_anion_channel_sf"/>
</dbReference>
<feature type="compositionally biased region" description="Basic and acidic residues" evidence="5">
    <location>
        <begin position="546"/>
        <end position="555"/>
    </location>
</feature>
<feature type="transmembrane region" description="Helical" evidence="6">
    <location>
        <begin position="141"/>
        <end position="160"/>
    </location>
</feature>
<keyword evidence="3 6" id="KW-1133">Transmembrane helix</keyword>
<feature type="transmembrane region" description="Helical" evidence="6">
    <location>
        <begin position="172"/>
        <end position="193"/>
    </location>
</feature>
<feature type="transmembrane region" description="Helical" evidence="6">
    <location>
        <begin position="464"/>
        <end position="493"/>
    </location>
</feature>
<dbReference type="InterPro" id="IPR030185">
    <property type="entry name" value="Mae1"/>
</dbReference>
<gene>
    <name evidence="7" type="primary">mae1</name>
    <name evidence="7" type="ORF">CLCR_08315</name>
</gene>
<proteinExistence type="predicted"/>
<feature type="transmembrane region" description="Helical" evidence="6">
    <location>
        <begin position="247"/>
        <end position="268"/>
    </location>
</feature>
<accession>A0A1C1CRP2</accession>
<keyword evidence="8" id="KW-1185">Reference proteome</keyword>
<evidence type="ECO:0000256" key="4">
    <source>
        <dbReference type="ARBA" id="ARBA00023136"/>
    </source>
</evidence>
<feature type="transmembrane region" description="Helical" evidence="6">
    <location>
        <begin position="440"/>
        <end position="458"/>
    </location>
</feature>
<feature type="transmembrane region" description="Helical" evidence="6">
    <location>
        <begin position="214"/>
        <end position="235"/>
    </location>
</feature>
<feature type="compositionally biased region" description="Basic and acidic residues" evidence="5">
    <location>
        <begin position="112"/>
        <end position="131"/>
    </location>
</feature>
<feature type="transmembrane region" description="Helical" evidence="6">
    <location>
        <begin position="407"/>
        <end position="428"/>
    </location>
</feature>
<feature type="compositionally biased region" description="Polar residues" evidence="5">
    <location>
        <begin position="90"/>
        <end position="111"/>
    </location>
</feature>
<feature type="region of interest" description="Disordered" evidence="5">
    <location>
        <begin position="53"/>
        <end position="133"/>
    </location>
</feature>
<dbReference type="InterPro" id="IPR004695">
    <property type="entry name" value="SLAC1/Mae1/Ssu1/TehA"/>
</dbReference>
<dbReference type="eggNOG" id="ENOG502R08Y">
    <property type="taxonomic scope" value="Eukaryota"/>
</dbReference>
<reference evidence="8" key="1">
    <citation type="submission" date="2015-07" db="EMBL/GenBank/DDBJ databases">
        <authorList>
            <person name="Teixeira M.M."/>
            <person name="Souza R.C."/>
            <person name="Almeida L.G."/>
            <person name="Vicente V.A."/>
            <person name="de Hoog S."/>
            <person name="Bocca A.L."/>
            <person name="de Almeida S.R."/>
            <person name="Vasconcelos A.T."/>
            <person name="Felipe M.S."/>
        </authorList>
    </citation>
    <scope>NUCLEOTIDE SEQUENCE [LARGE SCALE GENOMIC DNA]</scope>
    <source>
        <strain evidence="8">KSF</strain>
    </source>
</reference>
<sequence length="563" mass="62064">MLKVGWLASQQRSVPAEVAARRKMPDEAQHLTSLSMVASISYHGSFAPRARPVGQAHYGGNKNGDLDDRANMLPRQDGWRTPFVDDQGHRASQQDGTGYPFPQSSEATTSGTDEKGTSHDKTEDPGEEKPKNLTWKQRMKHVTWAWFTLTMATGGIANVLHTVPYRFSGLQTLGVVVMLLNIVLYIIIWAMIITRFTLYPWTFRLSFTHPTESLFAPAFAVSFGTILINIVQYGSGSVGPWLNRVVVILYWFDCGLAMTLSITIYLVLWSTQTFTIARMTPIWIFPAYPLLIIGPHAANLCSKALDSNQAIRILVGGVTIQGIGFLVSLSIYSAFVYRLMTQKLPAEPLRPGMFVSVGPSAFTVSGIIGMAEDLPRVIASSPNSTFMDVPGVLAAQILRLVANWTCLWLWGLAWWFFFVSLLSNMACLRGDHHMPFAMTWFSFIFPQTALTTATFAIAEAFDVGAIRIVGCVMTVILILVWFLVVGCMIRAIINKQILWPERGEDKSEGGFKARPDDSSGSSTTVRAKKDAHAMADGESPPQPGRSGDEGQRLQDGDAATRNV</sequence>
<evidence type="ECO:0000256" key="5">
    <source>
        <dbReference type="SAM" id="MobiDB-lite"/>
    </source>
</evidence>
<protein>
    <submittedName>
        <fullName evidence="7">Malic acid transport protein</fullName>
    </submittedName>
</protein>
<dbReference type="Gene3D" id="1.50.10.150">
    <property type="entry name" value="Voltage-dependent anion channel"/>
    <property type="match status" value="1"/>
</dbReference>
<evidence type="ECO:0000256" key="6">
    <source>
        <dbReference type="SAM" id="Phobius"/>
    </source>
</evidence>
<keyword evidence="4 6" id="KW-0472">Membrane</keyword>
<evidence type="ECO:0000256" key="3">
    <source>
        <dbReference type="ARBA" id="ARBA00022989"/>
    </source>
</evidence>
<keyword evidence="2 6" id="KW-0812">Transmembrane</keyword>
<feature type="transmembrane region" description="Helical" evidence="6">
    <location>
        <begin position="349"/>
        <end position="371"/>
    </location>
</feature>
<feature type="transmembrane region" description="Helical" evidence="6">
    <location>
        <begin position="280"/>
        <end position="298"/>
    </location>
</feature>
<dbReference type="Proteomes" id="UP000094526">
    <property type="component" value="Unassembled WGS sequence"/>
</dbReference>
<dbReference type="VEuPathDB" id="FungiDB:G647_06902"/>
<dbReference type="AlphaFoldDB" id="A0A1C1CRP2"/>
<evidence type="ECO:0000313" key="8">
    <source>
        <dbReference type="Proteomes" id="UP000094526"/>
    </source>
</evidence>
<comment type="caution">
    <text evidence="7">The sequence shown here is derived from an EMBL/GenBank/DDBJ whole genome shotgun (WGS) entry which is preliminary data.</text>
</comment>
<dbReference type="STRING" id="86049.A0A1C1CRP2"/>
<organism evidence="7 8">
    <name type="scientific">Cladophialophora carrionii</name>
    <dbReference type="NCBI Taxonomy" id="86049"/>
    <lineage>
        <taxon>Eukaryota</taxon>
        <taxon>Fungi</taxon>
        <taxon>Dikarya</taxon>
        <taxon>Ascomycota</taxon>
        <taxon>Pezizomycotina</taxon>
        <taxon>Eurotiomycetes</taxon>
        <taxon>Chaetothyriomycetidae</taxon>
        <taxon>Chaetothyriales</taxon>
        <taxon>Herpotrichiellaceae</taxon>
        <taxon>Cladophialophora</taxon>
    </lineage>
</organism>
<evidence type="ECO:0000256" key="1">
    <source>
        <dbReference type="ARBA" id="ARBA00004141"/>
    </source>
</evidence>
<dbReference type="GO" id="GO:0016020">
    <property type="term" value="C:membrane"/>
    <property type="evidence" value="ECO:0007669"/>
    <property type="project" value="UniProtKB-SubCell"/>
</dbReference>
<evidence type="ECO:0000256" key="2">
    <source>
        <dbReference type="ARBA" id="ARBA00022692"/>
    </source>
</evidence>
<evidence type="ECO:0000313" key="7">
    <source>
        <dbReference type="EMBL" id="OCT51170.1"/>
    </source>
</evidence>
<dbReference type="PANTHER" id="PTHR31162:SF3">
    <property type="entry name" value="TRANSPORTER_MALIC ACID TRANSPORT PROTEIN, PUTATIVE-RELATED"/>
    <property type="match status" value="1"/>
</dbReference>
<feature type="region of interest" description="Disordered" evidence="5">
    <location>
        <begin position="504"/>
        <end position="563"/>
    </location>
</feature>
<feature type="compositionally biased region" description="Basic and acidic residues" evidence="5">
    <location>
        <begin position="504"/>
        <end position="517"/>
    </location>
</feature>
<dbReference type="Pfam" id="PF03595">
    <property type="entry name" value="SLAC1"/>
    <property type="match status" value="1"/>
</dbReference>
<dbReference type="PANTHER" id="PTHR31162">
    <property type="entry name" value="MALIC ACID TRANSPORT PROTEIN-RELATED"/>
    <property type="match status" value="1"/>
</dbReference>
<dbReference type="GO" id="GO:0015140">
    <property type="term" value="F:malate transmembrane transporter activity"/>
    <property type="evidence" value="ECO:0007669"/>
    <property type="project" value="InterPro"/>
</dbReference>
<feature type="transmembrane region" description="Helical" evidence="6">
    <location>
        <begin position="310"/>
        <end position="337"/>
    </location>
</feature>
<name>A0A1C1CRP2_9EURO</name>
<dbReference type="CDD" id="cd09317">
    <property type="entry name" value="TDT_Mae1_like"/>
    <property type="match status" value="1"/>
</dbReference>
<dbReference type="EMBL" id="LGRB01000009">
    <property type="protein sequence ID" value="OCT51170.1"/>
    <property type="molecule type" value="Genomic_DNA"/>
</dbReference>
<dbReference type="OrthoDB" id="2901184at2759"/>